<dbReference type="Pfam" id="PF03544">
    <property type="entry name" value="TonB_C"/>
    <property type="match status" value="1"/>
</dbReference>
<evidence type="ECO:0000313" key="6">
    <source>
        <dbReference type="EMBL" id="MCW8108974.1"/>
    </source>
</evidence>
<dbReference type="EMBL" id="JAPFRD010000011">
    <property type="protein sequence ID" value="MCW8108974.1"/>
    <property type="molecule type" value="Genomic_DNA"/>
</dbReference>
<sequence length="111" mass="12241">MDKSVLVILLTVLIAACSSTSKSSISPCGEISNVRSNHPIVGWVELSFEISEAGTTENIKVIASSPVGYFEEEAIKALSSWKYKPKIVDGNPIRQLDLWVKLDFKLEDDEN</sequence>
<reference evidence="6" key="1">
    <citation type="submission" date="2022-11" db="EMBL/GenBank/DDBJ databases">
        <title>Alteromonas sp. nov., isolated from sea water of the Qingdao.</title>
        <authorList>
            <person name="Wang Q."/>
        </authorList>
    </citation>
    <scope>NUCLEOTIDE SEQUENCE</scope>
    <source>
        <strain evidence="6">ASW11-7</strain>
    </source>
</reference>
<comment type="subcellular location">
    <subcellularLocation>
        <location evidence="1">Membrane</location>
        <topology evidence="1">Single-pass membrane protein</topology>
    </subcellularLocation>
</comment>
<dbReference type="Gene3D" id="3.30.1150.10">
    <property type="match status" value="1"/>
</dbReference>
<organism evidence="6 7">
    <name type="scientific">Alteromonas aquimaris</name>
    <dbReference type="NCBI Taxonomy" id="2998417"/>
    <lineage>
        <taxon>Bacteria</taxon>
        <taxon>Pseudomonadati</taxon>
        <taxon>Pseudomonadota</taxon>
        <taxon>Gammaproteobacteria</taxon>
        <taxon>Alteromonadales</taxon>
        <taxon>Alteromonadaceae</taxon>
        <taxon>Alteromonas/Salinimonas group</taxon>
        <taxon>Alteromonas</taxon>
    </lineage>
</organism>
<keyword evidence="4" id="KW-0472">Membrane</keyword>
<accession>A0ABT3P8A1</accession>
<dbReference type="InterPro" id="IPR037682">
    <property type="entry name" value="TonB_C"/>
</dbReference>
<dbReference type="PROSITE" id="PS51257">
    <property type="entry name" value="PROKAR_LIPOPROTEIN"/>
    <property type="match status" value="1"/>
</dbReference>
<proteinExistence type="predicted"/>
<keyword evidence="3" id="KW-1133">Transmembrane helix</keyword>
<keyword evidence="7" id="KW-1185">Reference proteome</keyword>
<keyword evidence="2" id="KW-0812">Transmembrane</keyword>
<feature type="domain" description="TonB C-terminal" evidence="5">
    <location>
        <begin position="16"/>
        <end position="111"/>
    </location>
</feature>
<dbReference type="PROSITE" id="PS52015">
    <property type="entry name" value="TONB_CTD"/>
    <property type="match status" value="1"/>
</dbReference>
<dbReference type="SUPFAM" id="SSF74653">
    <property type="entry name" value="TolA/TonB C-terminal domain"/>
    <property type="match status" value="1"/>
</dbReference>
<evidence type="ECO:0000256" key="2">
    <source>
        <dbReference type="ARBA" id="ARBA00022692"/>
    </source>
</evidence>
<evidence type="ECO:0000313" key="7">
    <source>
        <dbReference type="Proteomes" id="UP001142810"/>
    </source>
</evidence>
<evidence type="ECO:0000259" key="5">
    <source>
        <dbReference type="PROSITE" id="PS52015"/>
    </source>
</evidence>
<evidence type="ECO:0000256" key="4">
    <source>
        <dbReference type="ARBA" id="ARBA00023136"/>
    </source>
</evidence>
<evidence type="ECO:0000256" key="3">
    <source>
        <dbReference type="ARBA" id="ARBA00022989"/>
    </source>
</evidence>
<dbReference type="InterPro" id="IPR006260">
    <property type="entry name" value="TonB/TolA_C"/>
</dbReference>
<comment type="caution">
    <text evidence="6">The sequence shown here is derived from an EMBL/GenBank/DDBJ whole genome shotgun (WGS) entry which is preliminary data.</text>
</comment>
<dbReference type="Proteomes" id="UP001142810">
    <property type="component" value="Unassembled WGS sequence"/>
</dbReference>
<protein>
    <submittedName>
        <fullName evidence="6">Energy transducer TonB</fullName>
    </submittedName>
</protein>
<dbReference type="NCBIfam" id="TIGR01352">
    <property type="entry name" value="tonB_Cterm"/>
    <property type="match status" value="1"/>
</dbReference>
<evidence type="ECO:0000256" key="1">
    <source>
        <dbReference type="ARBA" id="ARBA00004167"/>
    </source>
</evidence>
<name>A0ABT3P8A1_9ALTE</name>
<gene>
    <name evidence="6" type="ORF">OPS25_10760</name>
</gene>
<dbReference type="RefSeq" id="WP_265617722.1">
    <property type="nucleotide sequence ID" value="NZ_JAPFRD010000011.1"/>
</dbReference>